<dbReference type="CDD" id="cd02966">
    <property type="entry name" value="TlpA_like_family"/>
    <property type="match status" value="1"/>
</dbReference>
<dbReference type="InterPro" id="IPR036249">
    <property type="entry name" value="Thioredoxin-like_sf"/>
</dbReference>
<evidence type="ECO:0000256" key="3">
    <source>
        <dbReference type="ARBA" id="ARBA00023157"/>
    </source>
</evidence>
<evidence type="ECO:0000313" key="6">
    <source>
        <dbReference type="EMBL" id="ORL46032.1"/>
    </source>
</evidence>
<evidence type="ECO:0000259" key="5">
    <source>
        <dbReference type="PROSITE" id="PS51352"/>
    </source>
</evidence>
<dbReference type="SUPFAM" id="SSF52833">
    <property type="entry name" value="Thioredoxin-like"/>
    <property type="match status" value="1"/>
</dbReference>
<accession>A0A1Y1T5M1</accession>
<dbReference type="PROSITE" id="PS51352">
    <property type="entry name" value="THIOREDOXIN_2"/>
    <property type="match status" value="1"/>
</dbReference>
<comment type="caution">
    <text evidence="6">The sequence shown here is derived from an EMBL/GenBank/DDBJ whole genome shotgun (WGS) entry which is preliminary data.</text>
</comment>
<name>A0A1Y1T5M1_9FLAO</name>
<reference evidence="6 7" key="1">
    <citation type="submission" date="2013-04" db="EMBL/GenBank/DDBJ databases">
        <title>Zunongwangia sp. 22II14-10F7 Genome Sequencing.</title>
        <authorList>
            <person name="Lai Q."/>
            <person name="Shao Z."/>
        </authorList>
    </citation>
    <scope>NUCLEOTIDE SEQUENCE [LARGE SCALE GENOMIC DNA]</scope>
    <source>
        <strain evidence="6 7">22II14-10F7</strain>
    </source>
</reference>
<dbReference type="GO" id="GO:0017004">
    <property type="term" value="P:cytochrome complex assembly"/>
    <property type="evidence" value="ECO:0007669"/>
    <property type="project" value="UniProtKB-KW"/>
</dbReference>
<dbReference type="PANTHER" id="PTHR42852">
    <property type="entry name" value="THIOL:DISULFIDE INTERCHANGE PROTEIN DSBE"/>
    <property type="match status" value="1"/>
</dbReference>
<dbReference type="Gene3D" id="3.40.30.10">
    <property type="entry name" value="Glutaredoxin"/>
    <property type="match status" value="1"/>
</dbReference>
<dbReference type="AlphaFoldDB" id="A0A1Y1T5M1"/>
<dbReference type="InterPro" id="IPR013766">
    <property type="entry name" value="Thioredoxin_domain"/>
</dbReference>
<dbReference type="InterPro" id="IPR050553">
    <property type="entry name" value="Thioredoxin_ResA/DsbE_sf"/>
</dbReference>
<comment type="subcellular location">
    <subcellularLocation>
        <location evidence="1">Cell envelope</location>
    </subcellularLocation>
</comment>
<dbReference type="PANTHER" id="PTHR42852:SF6">
    <property type="entry name" value="THIOL:DISULFIDE INTERCHANGE PROTEIN DSBE"/>
    <property type="match status" value="1"/>
</dbReference>
<feature type="domain" description="Thioredoxin" evidence="5">
    <location>
        <begin position="21"/>
        <end position="160"/>
    </location>
</feature>
<dbReference type="GO" id="GO:0016491">
    <property type="term" value="F:oxidoreductase activity"/>
    <property type="evidence" value="ECO:0007669"/>
    <property type="project" value="InterPro"/>
</dbReference>
<keyword evidence="4" id="KW-0676">Redox-active center</keyword>
<dbReference type="EMBL" id="ARYN01000006">
    <property type="protein sequence ID" value="ORL46032.1"/>
    <property type="molecule type" value="Genomic_DNA"/>
</dbReference>
<dbReference type="STRING" id="1185767.IIF7_07926"/>
<dbReference type="Proteomes" id="UP000192746">
    <property type="component" value="Unassembled WGS sequence"/>
</dbReference>
<evidence type="ECO:0000256" key="2">
    <source>
        <dbReference type="ARBA" id="ARBA00022748"/>
    </source>
</evidence>
<dbReference type="Pfam" id="PF00578">
    <property type="entry name" value="AhpC-TSA"/>
    <property type="match status" value="1"/>
</dbReference>
<dbReference type="RefSeq" id="WP_176218922.1">
    <property type="nucleotide sequence ID" value="NZ_ARYN01000006.1"/>
</dbReference>
<keyword evidence="2" id="KW-0201">Cytochrome c-type biogenesis</keyword>
<dbReference type="GO" id="GO:0030313">
    <property type="term" value="C:cell envelope"/>
    <property type="evidence" value="ECO:0007669"/>
    <property type="project" value="UniProtKB-SubCell"/>
</dbReference>
<evidence type="ECO:0000313" key="7">
    <source>
        <dbReference type="Proteomes" id="UP000192746"/>
    </source>
</evidence>
<organism evidence="6 7">
    <name type="scientific">Zunongwangia atlantica 22II14-10F7</name>
    <dbReference type="NCBI Taxonomy" id="1185767"/>
    <lineage>
        <taxon>Bacteria</taxon>
        <taxon>Pseudomonadati</taxon>
        <taxon>Bacteroidota</taxon>
        <taxon>Flavobacteriia</taxon>
        <taxon>Flavobacteriales</taxon>
        <taxon>Flavobacteriaceae</taxon>
        <taxon>Zunongwangia</taxon>
    </lineage>
</organism>
<dbReference type="GO" id="GO:0016209">
    <property type="term" value="F:antioxidant activity"/>
    <property type="evidence" value="ECO:0007669"/>
    <property type="project" value="InterPro"/>
</dbReference>
<evidence type="ECO:0000256" key="1">
    <source>
        <dbReference type="ARBA" id="ARBA00004196"/>
    </source>
</evidence>
<proteinExistence type="predicted"/>
<evidence type="ECO:0000256" key="4">
    <source>
        <dbReference type="ARBA" id="ARBA00023284"/>
    </source>
</evidence>
<keyword evidence="3" id="KW-1015">Disulfide bond</keyword>
<protein>
    <submittedName>
        <fullName evidence="6">Thiol-disulfide isomerase-like thioredoxin</fullName>
    </submittedName>
</protein>
<dbReference type="GO" id="GO:0016853">
    <property type="term" value="F:isomerase activity"/>
    <property type="evidence" value="ECO:0007669"/>
    <property type="project" value="UniProtKB-KW"/>
</dbReference>
<sequence>MFKKLLVFVILTSSFSFGQKLKIGDKAPEITPEEWFYSKDYFKNTSKTNLTIVDFWFTHCAPCVATIPDFNQIKAKYPFIKVVSVTFNDKQTIEEFSKKVALTYPVGIDSEKKVISAFGVYGYPKTFIINEEGKIIWEGYPVGIQKKLEQILINQNKLIPTEFKEQTNSILSQSNQESFSFSLKPHDIGMGGSSSANLIETGAILLNKKLKDILFRYFGITSARLHSSDLDLEKSYDVKLTMSKPEVDGKNNLTLLKYNLLKELGIRLQGFEVEENYYSLVSLDDLKLVKSDDNFFGVTTTRDGTWKATGAKLKDVKDFIENYYNKLVALKTESDTLYNFTLPIDNWEALISELKTTYGIELELTSGKMIVYDVLKN</sequence>
<gene>
    <name evidence="6" type="ORF">IIF7_07926</name>
</gene>
<keyword evidence="6" id="KW-0413">Isomerase</keyword>
<dbReference type="InterPro" id="IPR000866">
    <property type="entry name" value="AhpC/TSA"/>
</dbReference>
<keyword evidence="7" id="KW-1185">Reference proteome</keyword>